<gene>
    <name evidence="6" type="primary">Efcab8</name>
    <name evidence="4" type="synonym">RGD1560257_predicted</name>
    <name evidence="4" type="ORF">rCG_37372</name>
</gene>
<evidence type="ECO:0000259" key="3">
    <source>
        <dbReference type="PROSITE" id="PS50222"/>
    </source>
</evidence>
<dbReference type="InterPro" id="IPR002048">
    <property type="entry name" value="EF_hand_dom"/>
</dbReference>
<feature type="compositionally biased region" description="Low complexity" evidence="2">
    <location>
        <begin position="31"/>
        <end position="45"/>
    </location>
</feature>
<protein>
    <submittedName>
        <fullName evidence="4">Uncharacterized protein RGD1560257_predicted</fullName>
    </submittedName>
</protein>
<dbReference type="PANTHER" id="PTHR44324:SF6">
    <property type="entry name" value="EF-HAND CALCIUM BINDING DOMAIN 8"/>
    <property type="match status" value="1"/>
</dbReference>
<dbReference type="AlphaFoldDB" id="A6KHW6"/>
<dbReference type="RGD" id="1597364">
    <property type="gene designation" value="Efcab8"/>
</dbReference>
<dbReference type="InterPro" id="IPR011992">
    <property type="entry name" value="EF-hand-dom_pair"/>
</dbReference>
<evidence type="ECO:0000256" key="1">
    <source>
        <dbReference type="ARBA" id="ARBA00022737"/>
    </source>
</evidence>
<accession>A6KHW6</accession>
<dbReference type="AGR" id="RGD:1597364"/>
<dbReference type="SUPFAM" id="SSF47473">
    <property type="entry name" value="EF-hand"/>
    <property type="match status" value="1"/>
</dbReference>
<dbReference type="EMBL" id="CH474050">
    <property type="protein sequence ID" value="EDL85989.1"/>
    <property type="molecule type" value="Genomic_DNA"/>
</dbReference>
<dbReference type="PROSITE" id="PS50222">
    <property type="entry name" value="EF_HAND_2"/>
    <property type="match status" value="1"/>
</dbReference>
<organism evidence="4 5">
    <name type="scientific">Rattus norvegicus</name>
    <name type="common">Rat</name>
    <dbReference type="NCBI Taxonomy" id="10116"/>
    <lineage>
        <taxon>Eukaryota</taxon>
        <taxon>Metazoa</taxon>
        <taxon>Chordata</taxon>
        <taxon>Craniata</taxon>
        <taxon>Vertebrata</taxon>
        <taxon>Euteleostomi</taxon>
        <taxon>Mammalia</taxon>
        <taxon>Eutheria</taxon>
        <taxon>Euarchontoglires</taxon>
        <taxon>Glires</taxon>
        <taxon>Rodentia</taxon>
        <taxon>Myomorpha</taxon>
        <taxon>Muroidea</taxon>
        <taxon>Muridae</taxon>
        <taxon>Murinae</taxon>
        <taxon>Rattus</taxon>
    </lineage>
</organism>
<dbReference type="InterPro" id="IPR051242">
    <property type="entry name" value="WD-EF-hand_domain"/>
</dbReference>
<evidence type="ECO:0000313" key="4">
    <source>
        <dbReference type="EMBL" id="EDL85989.1"/>
    </source>
</evidence>
<dbReference type="GO" id="GO:0005509">
    <property type="term" value="F:calcium ion binding"/>
    <property type="evidence" value="ECO:0007669"/>
    <property type="project" value="InterPro"/>
</dbReference>
<feature type="domain" description="EF-hand" evidence="3">
    <location>
        <begin position="86"/>
        <end position="121"/>
    </location>
</feature>
<keyword evidence="1" id="KW-0677">Repeat</keyword>
<dbReference type="Proteomes" id="UP000234681">
    <property type="component" value="Chromosome 3"/>
</dbReference>
<proteinExistence type="predicted"/>
<sequence>MSSEESGESPQSQKMAQPGGVQEETSKTYPVTSSVSQSSEIHQSTQQFTEMHLADLQKVFEKEADENGALKKEGFIKVMKWVLSNMSEEMLEVLFLKVDSDCNGFVTWQKYVDYMMREFQGKEEMRKSQYRLRFHLPMTVIPL</sequence>
<feature type="region of interest" description="Disordered" evidence="2">
    <location>
        <begin position="1"/>
        <end position="46"/>
    </location>
</feature>
<reference evidence="4 5" key="1">
    <citation type="submission" date="2005-09" db="EMBL/GenBank/DDBJ databases">
        <authorList>
            <person name="Mural R.J."/>
            <person name="Li P.W."/>
            <person name="Adams M.D."/>
            <person name="Amanatides P.G."/>
            <person name="Baden-Tillson H."/>
            <person name="Barnstead M."/>
            <person name="Chin S.H."/>
            <person name="Dew I."/>
            <person name="Evans C.A."/>
            <person name="Ferriera S."/>
            <person name="Flanigan M."/>
            <person name="Fosler C."/>
            <person name="Glodek A."/>
            <person name="Gu Z."/>
            <person name="Holt R.A."/>
            <person name="Jennings D."/>
            <person name="Kraft C.L."/>
            <person name="Lu F."/>
            <person name="Nguyen T."/>
            <person name="Nusskern D.R."/>
            <person name="Pfannkoch C.M."/>
            <person name="Sitter C."/>
            <person name="Sutton G.G."/>
            <person name="Venter J.C."/>
            <person name="Wang Z."/>
            <person name="Woodage T."/>
            <person name="Zheng X.H."/>
            <person name="Zhong F."/>
        </authorList>
    </citation>
    <scope>NUCLEOTIDE SEQUENCE [LARGE SCALE GENOMIC DNA]</scope>
    <source>
        <strain>BN</strain>
        <strain evidence="5">Sprague-Dawley</strain>
    </source>
</reference>
<evidence type="ECO:0000313" key="5">
    <source>
        <dbReference type="Proteomes" id="UP000234681"/>
    </source>
</evidence>
<name>A6KHW6_RAT</name>
<dbReference type="Gene3D" id="1.10.238.10">
    <property type="entry name" value="EF-hand"/>
    <property type="match status" value="1"/>
</dbReference>
<evidence type="ECO:0000313" key="6">
    <source>
        <dbReference type="RGD" id="1597364"/>
    </source>
</evidence>
<dbReference type="PANTHER" id="PTHR44324">
    <property type="entry name" value="WD40 REPEAT DOMAIN 95"/>
    <property type="match status" value="1"/>
</dbReference>
<evidence type="ECO:0000256" key="2">
    <source>
        <dbReference type="SAM" id="MobiDB-lite"/>
    </source>
</evidence>